<keyword evidence="1" id="KW-0812">Transmembrane</keyword>
<reference evidence="2" key="1">
    <citation type="submission" date="2021-01" db="EMBL/GenBank/DDBJ databases">
        <authorList>
            <person name="Corre E."/>
            <person name="Pelletier E."/>
            <person name="Niang G."/>
            <person name="Scheremetjew M."/>
            <person name="Finn R."/>
            <person name="Kale V."/>
            <person name="Holt S."/>
            <person name="Cochrane G."/>
            <person name="Meng A."/>
            <person name="Brown T."/>
            <person name="Cohen L."/>
        </authorList>
    </citation>
    <scope>NUCLEOTIDE SEQUENCE</scope>
    <source>
        <strain evidence="2">S3</strain>
    </source>
</reference>
<feature type="transmembrane region" description="Helical" evidence="1">
    <location>
        <begin position="74"/>
        <end position="90"/>
    </location>
</feature>
<keyword evidence="1" id="KW-0472">Membrane</keyword>
<sequence length="243" mass="27486">MPEKTNLHLREPVLLLALLGEALKLGEFPPGDLYAPFEVVEEHIEFEQLVFVFVHALFIRVSIILILGARGDRLVLVVYIFMIYIHHHLVRGRRIRKVIFDLEVAGLSNSLEAALEIIPRLQQVRVGSSALVPALKEAVQLFKGVSLHFRLEFFMEEVEELLVDKDAGEIQLKQLVEGVPVALVLQAFEERVQHLQLILVDALLPREAGLDLAEQGFVLPRQRRGRDLEGLFRLGCLVCLLAL</sequence>
<proteinExistence type="predicted"/>
<name>A0A7S3MWS5_9SPIT</name>
<feature type="transmembrane region" description="Helical" evidence="1">
    <location>
        <begin position="48"/>
        <end position="67"/>
    </location>
</feature>
<evidence type="ECO:0000256" key="1">
    <source>
        <dbReference type="SAM" id="Phobius"/>
    </source>
</evidence>
<organism evidence="2">
    <name type="scientific">Strombidium inclinatum</name>
    <dbReference type="NCBI Taxonomy" id="197538"/>
    <lineage>
        <taxon>Eukaryota</taxon>
        <taxon>Sar</taxon>
        <taxon>Alveolata</taxon>
        <taxon>Ciliophora</taxon>
        <taxon>Intramacronucleata</taxon>
        <taxon>Spirotrichea</taxon>
        <taxon>Oligotrichia</taxon>
        <taxon>Strombidiidae</taxon>
        <taxon>Strombidium</taxon>
    </lineage>
</organism>
<dbReference type="AlphaFoldDB" id="A0A7S3MWS5"/>
<accession>A0A7S3MWS5</accession>
<dbReference type="EMBL" id="HBIH01015523">
    <property type="protein sequence ID" value="CAE0325641.1"/>
    <property type="molecule type" value="Transcribed_RNA"/>
</dbReference>
<gene>
    <name evidence="2" type="ORF">SINC0208_LOCUS6266</name>
</gene>
<evidence type="ECO:0000313" key="2">
    <source>
        <dbReference type="EMBL" id="CAE0325641.1"/>
    </source>
</evidence>
<keyword evidence="1" id="KW-1133">Transmembrane helix</keyword>
<protein>
    <submittedName>
        <fullName evidence="2">Uncharacterized protein</fullName>
    </submittedName>
</protein>